<evidence type="ECO:0000313" key="3">
    <source>
        <dbReference type="Proteomes" id="UP001456562"/>
    </source>
</evidence>
<proteinExistence type="predicted"/>
<dbReference type="RefSeq" id="WP_267888386.1">
    <property type="nucleotide sequence ID" value="NZ_JBEJUE010000077.1"/>
</dbReference>
<gene>
    <name evidence="2" type="ORF">ABR748_37590</name>
</gene>
<dbReference type="Proteomes" id="UP001456562">
    <property type="component" value="Unassembled WGS sequence"/>
</dbReference>
<sequence>MTRLADDPPHVQDAARSAVDTPPGIGTIASFWTEVPLPAAGT</sequence>
<name>A0ABV1QFA8_STRMI</name>
<reference evidence="2 3" key="1">
    <citation type="submission" date="2024-01" db="EMBL/GenBank/DDBJ databases">
        <title>Metagenomic exploration of the rhizosphere soil microbial community and their significance in facilitating the development of wild simulated ginseng.</title>
        <authorList>
            <person name="Huang J."/>
        </authorList>
    </citation>
    <scope>NUCLEOTIDE SEQUENCE [LARGE SCALE GENOMIC DNA]</scope>
    <source>
        <strain evidence="2 3">WY141</strain>
    </source>
</reference>
<feature type="compositionally biased region" description="Basic and acidic residues" evidence="1">
    <location>
        <begin position="1"/>
        <end position="10"/>
    </location>
</feature>
<organism evidence="2 3">
    <name type="scientific">Streptomyces microflavus</name>
    <name type="common">Streptomyces lipmanii</name>
    <dbReference type="NCBI Taxonomy" id="1919"/>
    <lineage>
        <taxon>Bacteria</taxon>
        <taxon>Bacillati</taxon>
        <taxon>Actinomycetota</taxon>
        <taxon>Actinomycetes</taxon>
        <taxon>Kitasatosporales</taxon>
        <taxon>Streptomycetaceae</taxon>
        <taxon>Streptomyces</taxon>
    </lineage>
</organism>
<protein>
    <submittedName>
        <fullName evidence="2">Uncharacterized protein</fullName>
    </submittedName>
</protein>
<comment type="caution">
    <text evidence="2">The sequence shown here is derived from an EMBL/GenBank/DDBJ whole genome shotgun (WGS) entry which is preliminary data.</text>
</comment>
<accession>A0ABV1QFA8</accession>
<evidence type="ECO:0000313" key="2">
    <source>
        <dbReference type="EMBL" id="MER0429844.1"/>
    </source>
</evidence>
<dbReference type="EMBL" id="JBEJUE010000077">
    <property type="protein sequence ID" value="MER0429844.1"/>
    <property type="molecule type" value="Genomic_DNA"/>
</dbReference>
<feature type="region of interest" description="Disordered" evidence="1">
    <location>
        <begin position="1"/>
        <end position="24"/>
    </location>
</feature>
<keyword evidence="3" id="KW-1185">Reference proteome</keyword>
<evidence type="ECO:0000256" key="1">
    <source>
        <dbReference type="SAM" id="MobiDB-lite"/>
    </source>
</evidence>